<name>A0A814F539_9BILA</name>
<sequence length="219" mass="24956">MSRKTSLSTSNIRKNKLLFSTDDGIIVRNLTVIKKTEEKNVQTDLRMADIDSATPKGTDMSEFVIRPASSAEAESNAADDVSSSSSENRFDISSFRLNNTMCTEYTVDTLTSDGRDILYSSEKSNVLVYRDSEEDFETTYAWYYSFIFDMIWLSSNVNAHLCTTLDGIHAVRFHNMFIRGFNAVMETVMETYVAAPSFMTKQNRILNDYSRKIQPEINK</sequence>
<dbReference type="EMBL" id="CAJNOQ010002817">
    <property type="protein sequence ID" value="CAF0980360.1"/>
    <property type="molecule type" value="Genomic_DNA"/>
</dbReference>
<accession>A0A814F539</accession>
<evidence type="ECO:0000313" key="2">
    <source>
        <dbReference type="EMBL" id="CAF1281991.1"/>
    </source>
</evidence>
<evidence type="ECO:0000313" key="1">
    <source>
        <dbReference type="EMBL" id="CAF0980360.1"/>
    </source>
</evidence>
<proteinExistence type="predicted"/>
<dbReference type="AlphaFoldDB" id="A0A814F539"/>
<dbReference type="Proteomes" id="UP000663829">
    <property type="component" value="Unassembled WGS sequence"/>
</dbReference>
<organism evidence="1 5">
    <name type="scientific">Didymodactylos carnosus</name>
    <dbReference type="NCBI Taxonomy" id="1234261"/>
    <lineage>
        <taxon>Eukaryota</taxon>
        <taxon>Metazoa</taxon>
        <taxon>Spiralia</taxon>
        <taxon>Gnathifera</taxon>
        <taxon>Rotifera</taxon>
        <taxon>Eurotatoria</taxon>
        <taxon>Bdelloidea</taxon>
        <taxon>Philodinida</taxon>
        <taxon>Philodinidae</taxon>
        <taxon>Didymodactylos</taxon>
    </lineage>
</organism>
<dbReference type="EMBL" id="CAJNOK010018418">
    <property type="protein sequence ID" value="CAF1281991.1"/>
    <property type="molecule type" value="Genomic_DNA"/>
</dbReference>
<evidence type="ECO:0000313" key="3">
    <source>
        <dbReference type="EMBL" id="CAF3752919.1"/>
    </source>
</evidence>
<reference evidence="1" key="1">
    <citation type="submission" date="2021-02" db="EMBL/GenBank/DDBJ databases">
        <authorList>
            <person name="Nowell W R."/>
        </authorList>
    </citation>
    <scope>NUCLEOTIDE SEQUENCE</scope>
</reference>
<dbReference type="Proteomes" id="UP000677228">
    <property type="component" value="Unassembled WGS sequence"/>
</dbReference>
<dbReference type="EMBL" id="CAJOBA010039982">
    <property type="protein sequence ID" value="CAF4086795.1"/>
    <property type="molecule type" value="Genomic_DNA"/>
</dbReference>
<gene>
    <name evidence="1" type="ORF">GPM918_LOCUS12714</name>
    <name evidence="2" type="ORF">OVA965_LOCUS27681</name>
    <name evidence="3" type="ORF">SRO942_LOCUS12714</name>
    <name evidence="4" type="ORF">TMI583_LOCUS28429</name>
</gene>
<protein>
    <submittedName>
        <fullName evidence="1">Uncharacterized protein</fullName>
    </submittedName>
</protein>
<keyword evidence="5" id="KW-1185">Reference proteome</keyword>
<dbReference type="Proteomes" id="UP000681722">
    <property type="component" value="Unassembled WGS sequence"/>
</dbReference>
<evidence type="ECO:0000313" key="4">
    <source>
        <dbReference type="EMBL" id="CAF4086795.1"/>
    </source>
</evidence>
<dbReference type="Proteomes" id="UP000682733">
    <property type="component" value="Unassembled WGS sequence"/>
</dbReference>
<evidence type="ECO:0000313" key="5">
    <source>
        <dbReference type="Proteomes" id="UP000663829"/>
    </source>
</evidence>
<comment type="caution">
    <text evidence="1">The sequence shown here is derived from an EMBL/GenBank/DDBJ whole genome shotgun (WGS) entry which is preliminary data.</text>
</comment>
<dbReference type="EMBL" id="CAJOBC010002817">
    <property type="protein sequence ID" value="CAF3752919.1"/>
    <property type="molecule type" value="Genomic_DNA"/>
</dbReference>